<gene>
    <name evidence="8" type="ordered locus">CLOAM0128</name>
</gene>
<feature type="transmembrane region" description="Helical" evidence="7">
    <location>
        <begin position="89"/>
        <end position="109"/>
    </location>
</feature>
<evidence type="ECO:0000313" key="9">
    <source>
        <dbReference type="Proteomes" id="UP000002019"/>
    </source>
</evidence>
<dbReference type="PANTHER" id="PTHR30477">
    <property type="entry name" value="ABC-TRANSPORTER METAL-BINDING PROTEIN"/>
    <property type="match status" value="1"/>
</dbReference>
<dbReference type="RefSeq" id="WP_015423899.1">
    <property type="nucleotide sequence ID" value="NC_020449.1"/>
</dbReference>
<dbReference type="Gene3D" id="1.10.3470.10">
    <property type="entry name" value="ABC transporter involved in vitamin B12 uptake, BtuC"/>
    <property type="match status" value="1"/>
</dbReference>
<accession>B0VIX8</accession>
<dbReference type="eggNOG" id="COG1108">
    <property type="taxonomic scope" value="Bacteria"/>
</dbReference>
<comment type="subcellular location">
    <subcellularLocation>
        <location evidence="6">Cell membrane</location>
        <topology evidence="6">Multi-pass membrane protein</topology>
    </subcellularLocation>
    <subcellularLocation>
        <location evidence="1">Membrane</location>
        <topology evidence="1">Multi-pass membrane protein</topology>
    </subcellularLocation>
</comment>
<reference evidence="8 9" key="1">
    <citation type="journal article" date="2008" name="J. Bacteriol.">
        <title>'Candidatus Cloacamonas acidaminovorans': genome sequence reconstruction provides a first glimpse of a new bacterial division.</title>
        <authorList>
            <person name="Pelletier E."/>
            <person name="Kreimeyer A."/>
            <person name="Bocs S."/>
            <person name="Rouy Z."/>
            <person name="Gyapay G."/>
            <person name="Chouari R."/>
            <person name="Riviere D."/>
            <person name="Ganesan A."/>
            <person name="Daegelen P."/>
            <person name="Sghir A."/>
            <person name="Cohen G.N."/>
            <person name="Medigue C."/>
            <person name="Weissenbach J."/>
            <person name="Le Paslier D."/>
        </authorList>
    </citation>
    <scope>NUCLEOTIDE SEQUENCE [LARGE SCALE GENOMIC DNA]</scope>
    <source>
        <strain evidence="9">Evry</strain>
    </source>
</reference>
<dbReference type="Proteomes" id="UP000002019">
    <property type="component" value="Chromosome"/>
</dbReference>
<name>B0VIX8_CLOAI</name>
<comment type="similarity">
    <text evidence="2 6">Belongs to the ABC-3 integral membrane protein family.</text>
</comment>
<evidence type="ECO:0000256" key="1">
    <source>
        <dbReference type="ARBA" id="ARBA00004141"/>
    </source>
</evidence>
<dbReference type="OrthoDB" id="9788905at2"/>
<evidence type="ECO:0000256" key="2">
    <source>
        <dbReference type="ARBA" id="ARBA00008034"/>
    </source>
</evidence>
<protein>
    <submittedName>
        <fullName evidence="8">ABC transporter, permease protein</fullName>
    </submittedName>
</protein>
<evidence type="ECO:0000256" key="3">
    <source>
        <dbReference type="ARBA" id="ARBA00022692"/>
    </source>
</evidence>
<dbReference type="STRING" id="459349.CLOAM0128"/>
<feature type="transmembrane region" description="Helical" evidence="7">
    <location>
        <begin position="190"/>
        <end position="209"/>
    </location>
</feature>
<keyword evidence="4 7" id="KW-1133">Transmembrane helix</keyword>
<feature type="transmembrane region" description="Helical" evidence="7">
    <location>
        <begin position="216"/>
        <end position="233"/>
    </location>
</feature>
<dbReference type="Pfam" id="PF00950">
    <property type="entry name" value="ABC-3"/>
    <property type="match status" value="1"/>
</dbReference>
<keyword evidence="5 7" id="KW-0472">Membrane</keyword>
<keyword evidence="6" id="KW-0813">Transport</keyword>
<feature type="transmembrane region" description="Helical" evidence="7">
    <location>
        <begin position="129"/>
        <end position="147"/>
    </location>
</feature>
<feature type="transmembrane region" description="Helical" evidence="7">
    <location>
        <begin position="168"/>
        <end position="184"/>
    </location>
</feature>
<dbReference type="AlphaFoldDB" id="B0VIX8"/>
<feature type="transmembrane region" description="Helical" evidence="7">
    <location>
        <begin position="60"/>
        <end position="77"/>
    </location>
</feature>
<dbReference type="InterPro" id="IPR037294">
    <property type="entry name" value="ABC_BtuC-like"/>
</dbReference>
<organism evidence="8 9">
    <name type="scientific">Cloacimonas acidaminovorans (strain Evry)</name>
    <dbReference type="NCBI Taxonomy" id="459349"/>
    <lineage>
        <taxon>Bacteria</taxon>
        <taxon>Pseudomonadati</taxon>
        <taxon>Candidatus Cloacimonadota</taxon>
        <taxon>Candidatus Cloacimonadia</taxon>
        <taxon>Candidatus Cloacimonadales</taxon>
        <taxon>Candidatus Cloacimonadaceae</taxon>
        <taxon>Candidatus Cloacimonas</taxon>
    </lineage>
</organism>
<proteinExistence type="inferred from homology"/>
<keyword evidence="3 6" id="KW-0812">Transmembrane</keyword>
<keyword evidence="9" id="KW-1185">Reference proteome</keyword>
<evidence type="ECO:0000256" key="5">
    <source>
        <dbReference type="ARBA" id="ARBA00023136"/>
    </source>
</evidence>
<sequence length="261" mass="28630">MFSFSFLVYAFWGALLSGISLAVFAPFVTLRRISYLGEALSHIAFAGIALAILAGLNLTVTTLIFVMLIALGITLLAKKHNIQESNTITIFLSLSMALGIILISLSKNYSFDLASYLFGNVLLITRNEIIALAVLSVLNIAFVCFFYKELFYLTYNPVMAKVYRIKTDLVNLIFMLLLAANIVINVKSAGIILVTAQLILPAVIAFNLVHRLSKAIVISVLVAVFSALIGFYFSFQLNLPTGACIVVFEAILYFLSLLFSV</sequence>
<dbReference type="SUPFAM" id="SSF81345">
    <property type="entry name" value="ABC transporter involved in vitamin B12 uptake, BtuC"/>
    <property type="match status" value="1"/>
</dbReference>
<evidence type="ECO:0000313" key="8">
    <source>
        <dbReference type="EMBL" id="CAO80038.1"/>
    </source>
</evidence>
<dbReference type="GO" id="GO:0043190">
    <property type="term" value="C:ATP-binding cassette (ABC) transporter complex"/>
    <property type="evidence" value="ECO:0007669"/>
    <property type="project" value="InterPro"/>
</dbReference>
<dbReference type="HOGENOM" id="CLU_028808_4_0_0"/>
<dbReference type="KEGG" id="caci:CLOAM0128"/>
<evidence type="ECO:0000256" key="6">
    <source>
        <dbReference type="RuleBase" id="RU003943"/>
    </source>
</evidence>
<dbReference type="InterPro" id="IPR001626">
    <property type="entry name" value="ABC_TroCD"/>
</dbReference>
<dbReference type="PANTHER" id="PTHR30477:SF0">
    <property type="entry name" value="METAL TRANSPORT SYSTEM MEMBRANE PROTEIN TM_0125-RELATED"/>
    <property type="match status" value="1"/>
</dbReference>
<evidence type="ECO:0000256" key="4">
    <source>
        <dbReference type="ARBA" id="ARBA00022989"/>
    </source>
</evidence>
<evidence type="ECO:0000256" key="7">
    <source>
        <dbReference type="SAM" id="Phobius"/>
    </source>
</evidence>
<feature type="transmembrane region" description="Helical" evidence="7">
    <location>
        <begin position="239"/>
        <end position="259"/>
    </location>
</feature>
<feature type="transmembrane region" description="Helical" evidence="7">
    <location>
        <begin position="6"/>
        <end position="28"/>
    </location>
</feature>
<dbReference type="GO" id="GO:0055085">
    <property type="term" value="P:transmembrane transport"/>
    <property type="evidence" value="ECO:0007669"/>
    <property type="project" value="InterPro"/>
</dbReference>
<dbReference type="EMBL" id="CU466930">
    <property type="protein sequence ID" value="CAO80038.1"/>
    <property type="molecule type" value="Genomic_DNA"/>
</dbReference>